<reference evidence="2 3" key="1">
    <citation type="submission" date="2020-07" db="EMBL/GenBank/DDBJ databases">
        <title>Comparative genomics of pyrophilous fungi reveals a link between fire events and developmental genes.</title>
        <authorList>
            <consortium name="DOE Joint Genome Institute"/>
            <person name="Steindorff A.S."/>
            <person name="Carver A."/>
            <person name="Calhoun S."/>
            <person name="Stillman K."/>
            <person name="Liu H."/>
            <person name="Lipzen A."/>
            <person name="Pangilinan J."/>
            <person name="Labutti K."/>
            <person name="Bruns T.D."/>
            <person name="Grigoriev I.V."/>
        </authorList>
    </citation>
    <scope>NUCLEOTIDE SEQUENCE [LARGE SCALE GENOMIC DNA]</scope>
    <source>
        <strain evidence="2 3">CBS 144469</strain>
    </source>
</reference>
<dbReference type="Proteomes" id="UP000521943">
    <property type="component" value="Unassembled WGS sequence"/>
</dbReference>
<dbReference type="EMBL" id="JACGCI010000020">
    <property type="protein sequence ID" value="KAF6758012.1"/>
    <property type="molecule type" value="Genomic_DNA"/>
</dbReference>
<protein>
    <submittedName>
        <fullName evidence="2">Uncharacterized protein</fullName>
    </submittedName>
</protein>
<evidence type="ECO:0000256" key="1">
    <source>
        <dbReference type="SAM" id="MobiDB-lite"/>
    </source>
</evidence>
<dbReference type="Gene3D" id="3.80.10.10">
    <property type="entry name" value="Ribonuclease Inhibitor"/>
    <property type="match status" value="1"/>
</dbReference>
<sequence length="512" mass="56963">MSDVQNHNLDVSGAEEQGESTELDAQWDDCSESEDGSDSSSDPSPNAKDQVLTSDDILPIILRHLKDELDKLDPAIGTGASQVRKGWKGAIASLLPVNGTFFHSGANMLWHTMDSIVPALKLLPWYKSPYKGVGGFKYSGRKDWEPFTEYATRIHQFNFRKRAHCDIELLWLVELLTLHERPDPFFARLQTVSFSPDACRALRGLMFIMCPSLELLVVHAASELRGYETYPDDWRNSSRGSHVAATQLLQDNLLASLPKLSSSSTRLTSLTYRGPTNEEILQRISNISTLTRLDLTLTAQDSSGHCLRALRKLPLLQTLVVAALPYQSYDNEPATTPIFRCGRLTSLDITAIEGQMVGLLLGILAPHPTRIRDLTLNFIRINDQSFFYSSIEEPTRGNTHLEFITVRSVAPAGQQLKVTRNWAWGPQALFERCESNVKSNFKSASNVKVARFIDIPAILWRSLSSVLQASVPHWKLLTTLIFTIQAGIEDEAANNTIPINAFPGLSFLASGI</sequence>
<evidence type="ECO:0000313" key="2">
    <source>
        <dbReference type="EMBL" id="KAF6758012.1"/>
    </source>
</evidence>
<feature type="region of interest" description="Disordered" evidence="1">
    <location>
        <begin position="1"/>
        <end position="50"/>
    </location>
</feature>
<proteinExistence type="predicted"/>
<dbReference type="InterPro" id="IPR032675">
    <property type="entry name" value="LRR_dom_sf"/>
</dbReference>
<dbReference type="OrthoDB" id="3543113at2759"/>
<name>A0A8H6MBF7_9AGAR</name>
<comment type="caution">
    <text evidence="2">The sequence shown here is derived from an EMBL/GenBank/DDBJ whole genome shotgun (WGS) entry which is preliminary data.</text>
</comment>
<accession>A0A8H6MBF7</accession>
<feature type="compositionally biased region" description="Acidic residues" evidence="1">
    <location>
        <begin position="16"/>
        <end position="37"/>
    </location>
</feature>
<dbReference type="AlphaFoldDB" id="A0A8H6MBF7"/>
<organism evidence="2 3">
    <name type="scientific">Ephemerocybe angulata</name>
    <dbReference type="NCBI Taxonomy" id="980116"/>
    <lineage>
        <taxon>Eukaryota</taxon>
        <taxon>Fungi</taxon>
        <taxon>Dikarya</taxon>
        <taxon>Basidiomycota</taxon>
        <taxon>Agaricomycotina</taxon>
        <taxon>Agaricomycetes</taxon>
        <taxon>Agaricomycetidae</taxon>
        <taxon>Agaricales</taxon>
        <taxon>Agaricineae</taxon>
        <taxon>Psathyrellaceae</taxon>
        <taxon>Ephemerocybe</taxon>
    </lineage>
</organism>
<evidence type="ECO:0000313" key="3">
    <source>
        <dbReference type="Proteomes" id="UP000521943"/>
    </source>
</evidence>
<dbReference type="SUPFAM" id="SSF52047">
    <property type="entry name" value="RNI-like"/>
    <property type="match status" value="1"/>
</dbReference>
<gene>
    <name evidence="2" type="ORF">DFP72DRAFT_210659</name>
</gene>
<keyword evidence="3" id="KW-1185">Reference proteome</keyword>